<accession>A0ABT3ZPR5</accession>
<sequence length="119" mass="12113">MALFSFGQSAPMRRRPARAMAAAMLAGAVVLGAAGCASSATKGTMSQSSRDAMVTAHVRAALADDASLASLPITVETHDGAVALSGLVDSANQIARAVAVTRDIDGVEVLRNDLHVKSH</sequence>
<keyword evidence="4" id="KW-1185">Reference proteome</keyword>
<evidence type="ECO:0000256" key="1">
    <source>
        <dbReference type="SAM" id="SignalP"/>
    </source>
</evidence>
<dbReference type="EMBL" id="JAPMXC010000005">
    <property type="protein sequence ID" value="MCY0388541.1"/>
    <property type="molecule type" value="Genomic_DNA"/>
</dbReference>
<dbReference type="InterPro" id="IPR014004">
    <property type="entry name" value="Transpt-assoc_nodulatn_dom_bac"/>
</dbReference>
<protein>
    <submittedName>
        <fullName evidence="3">BON domain-containing protein</fullName>
    </submittedName>
</protein>
<dbReference type="PANTHER" id="PTHR34606:SF16">
    <property type="entry name" value="BON DOMAIN-CONTAINING PROTEIN"/>
    <property type="match status" value="1"/>
</dbReference>
<proteinExistence type="predicted"/>
<dbReference type="InterPro" id="IPR007055">
    <property type="entry name" value="BON_dom"/>
</dbReference>
<dbReference type="InterPro" id="IPR051686">
    <property type="entry name" value="Lipoprotein_DolP"/>
</dbReference>
<dbReference type="SMART" id="SM00749">
    <property type="entry name" value="BON"/>
    <property type="match status" value="1"/>
</dbReference>
<evidence type="ECO:0000313" key="4">
    <source>
        <dbReference type="Proteomes" id="UP001082899"/>
    </source>
</evidence>
<dbReference type="Pfam" id="PF04972">
    <property type="entry name" value="BON"/>
    <property type="match status" value="1"/>
</dbReference>
<dbReference type="RefSeq" id="WP_267848434.1">
    <property type="nucleotide sequence ID" value="NZ_JAPMXC010000005.1"/>
</dbReference>
<reference evidence="3" key="1">
    <citation type="submission" date="2022-11" db="EMBL/GenBank/DDBJ databases">
        <title>Robbsia betulipollinis sp. nov., isolated from pollen of birch (Betula pendula).</title>
        <authorList>
            <person name="Shi H."/>
            <person name="Ambika Manirajan B."/>
            <person name="Ratering S."/>
            <person name="Geissler-Plaum R."/>
            <person name="Schnell S."/>
        </authorList>
    </citation>
    <scope>NUCLEOTIDE SEQUENCE</scope>
    <source>
        <strain evidence="3">Bb-Pol-6</strain>
    </source>
</reference>
<evidence type="ECO:0000313" key="3">
    <source>
        <dbReference type="EMBL" id="MCY0388541.1"/>
    </source>
</evidence>
<name>A0ABT3ZPR5_9BURK</name>
<dbReference type="Proteomes" id="UP001082899">
    <property type="component" value="Unassembled WGS sequence"/>
</dbReference>
<evidence type="ECO:0000259" key="2">
    <source>
        <dbReference type="PROSITE" id="PS50914"/>
    </source>
</evidence>
<gene>
    <name evidence="3" type="ORF">OVY01_15245</name>
</gene>
<dbReference type="PANTHER" id="PTHR34606">
    <property type="entry name" value="BON DOMAIN-CONTAINING PROTEIN"/>
    <property type="match status" value="1"/>
</dbReference>
<dbReference type="PROSITE" id="PS50914">
    <property type="entry name" value="BON"/>
    <property type="match status" value="1"/>
</dbReference>
<keyword evidence="1" id="KW-0732">Signal</keyword>
<feature type="chain" id="PRO_5047333593" evidence="1">
    <location>
        <begin position="40"/>
        <end position="119"/>
    </location>
</feature>
<comment type="caution">
    <text evidence="3">The sequence shown here is derived from an EMBL/GenBank/DDBJ whole genome shotgun (WGS) entry which is preliminary data.</text>
</comment>
<feature type="domain" description="BON" evidence="2">
    <location>
        <begin position="50"/>
        <end position="118"/>
    </location>
</feature>
<feature type="signal peptide" evidence="1">
    <location>
        <begin position="1"/>
        <end position="39"/>
    </location>
</feature>
<dbReference type="Gene3D" id="3.30.1340.30">
    <property type="match status" value="1"/>
</dbReference>
<organism evidence="3 4">
    <name type="scientific">Robbsia betulipollinis</name>
    <dbReference type="NCBI Taxonomy" id="2981849"/>
    <lineage>
        <taxon>Bacteria</taxon>
        <taxon>Pseudomonadati</taxon>
        <taxon>Pseudomonadota</taxon>
        <taxon>Betaproteobacteria</taxon>
        <taxon>Burkholderiales</taxon>
        <taxon>Burkholderiaceae</taxon>
        <taxon>Robbsia</taxon>
    </lineage>
</organism>